<reference evidence="4 5" key="1">
    <citation type="journal article" date="2015" name="Genome Announc.">
        <title>Draft Genome Sequences of Marine Isolates of Thalassomonas viridans and Thalassomonas actiniarum.</title>
        <authorList>
            <person name="Olonade I."/>
            <person name="van Zyl L.J."/>
            <person name="Trindade M."/>
        </authorList>
    </citation>
    <scope>NUCLEOTIDE SEQUENCE [LARGE SCALE GENOMIC DNA]</scope>
    <source>
        <strain evidence="4 5">A5K-106</strain>
    </source>
</reference>
<organism evidence="4 5">
    <name type="scientific">Thalassomonas actiniarum</name>
    <dbReference type="NCBI Taxonomy" id="485447"/>
    <lineage>
        <taxon>Bacteria</taxon>
        <taxon>Pseudomonadati</taxon>
        <taxon>Pseudomonadota</taxon>
        <taxon>Gammaproteobacteria</taxon>
        <taxon>Alteromonadales</taxon>
        <taxon>Colwelliaceae</taxon>
        <taxon>Thalassomonas</taxon>
    </lineage>
</organism>
<reference evidence="4 5" key="2">
    <citation type="journal article" date="2022" name="Mar. Drugs">
        <title>Bioassay-Guided Fractionation Leads to the Detection of Cholic Acid Generated by the Rare Thalassomonas sp.</title>
        <authorList>
            <person name="Pheiffer F."/>
            <person name="Schneider Y.K."/>
            <person name="Hansen E.H."/>
            <person name="Andersen J.H."/>
            <person name="Isaksson J."/>
            <person name="Busche T."/>
            <person name="R C."/>
            <person name="Kalinowski J."/>
            <person name="Zyl L.V."/>
            <person name="Trindade M."/>
        </authorList>
    </citation>
    <scope>NUCLEOTIDE SEQUENCE [LARGE SCALE GENOMIC DNA]</scope>
    <source>
        <strain evidence="4 5">A5K-106</strain>
    </source>
</reference>
<dbReference type="Gene3D" id="2.60.40.10">
    <property type="entry name" value="Immunoglobulins"/>
    <property type="match status" value="1"/>
</dbReference>
<dbReference type="Proteomes" id="UP000032568">
    <property type="component" value="Chromosome"/>
</dbReference>
<keyword evidence="5" id="KW-1185">Reference proteome</keyword>
<evidence type="ECO:0000313" key="5">
    <source>
        <dbReference type="Proteomes" id="UP000032568"/>
    </source>
</evidence>
<dbReference type="EMBL" id="CP059735">
    <property type="protein sequence ID" value="WDE01111.1"/>
    <property type="molecule type" value="Genomic_DNA"/>
</dbReference>
<evidence type="ECO:0000259" key="3">
    <source>
        <dbReference type="Pfam" id="PF14240"/>
    </source>
</evidence>
<feature type="signal peptide" evidence="2">
    <location>
        <begin position="1"/>
        <end position="30"/>
    </location>
</feature>
<dbReference type="InterPro" id="IPR035986">
    <property type="entry name" value="PKD_dom_sf"/>
</dbReference>
<dbReference type="PROSITE" id="PS51257">
    <property type="entry name" value="PROKAR_LIPOPROTEIN"/>
    <property type="match status" value="1"/>
</dbReference>
<protein>
    <submittedName>
        <fullName evidence="4">YHYH protein</fullName>
    </submittedName>
</protein>
<dbReference type="Pfam" id="PF14240">
    <property type="entry name" value="YHYH"/>
    <property type="match status" value="1"/>
</dbReference>
<dbReference type="InterPro" id="IPR013783">
    <property type="entry name" value="Ig-like_fold"/>
</dbReference>
<feature type="chain" id="PRO_5042241052" evidence="2">
    <location>
        <begin position="31"/>
        <end position="541"/>
    </location>
</feature>
<feature type="compositionally biased region" description="Low complexity" evidence="1">
    <location>
        <begin position="32"/>
        <end position="57"/>
    </location>
</feature>
<feature type="domain" description="YHYH" evidence="3">
    <location>
        <begin position="283"/>
        <end position="390"/>
    </location>
</feature>
<name>A0AAF0C5H9_9GAMM</name>
<dbReference type="AlphaFoldDB" id="A0AAF0C5H9"/>
<dbReference type="InterPro" id="IPR025924">
    <property type="entry name" value="YHYH_dom"/>
</dbReference>
<keyword evidence="2" id="KW-0732">Signal</keyword>
<feature type="region of interest" description="Disordered" evidence="1">
    <location>
        <begin position="32"/>
        <end position="66"/>
    </location>
</feature>
<dbReference type="KEGG" id="tact:SG35_011015"/>
<sequence length="541" mass="56283">MINKKTTSLTGLIRQSVCPLVMVSVLTACGSSSSDDASSDSATETNTSTPTTTNTTPVANAGSDQSVVTGETINLNASGSSDADGDSLTYSWSVSTMPVGSNISLSNASSENASFIADVDGDYVIALVVNDGSEDSSVDSVTITSAAQSTDNTEPVSSNDVWVVNESGEAAAVLTTNGADILVNVGSVSTTTVDDKDYTYIQTSGIPAYQVTMTQDMVDSLNNRPDAGQAFISGATSASAGDVIEFGQDIGYDGNEAGCTTGAGYGYWPPGPVCPEDINAEVYLPKEPEPAVENCETGMSTQGLWVNGAAVFTWSDGQSYNNQGVWQSLAPIQEVYDVDICGGHAANGTYHQHQYSSCLADLVGDTGNGHSPVYGYAADGYPIYGPWQANGVLAKSSWVARDYENADSITGCGVAGERSCQLVDSLDPSAGTTAVTTGPTTSDLVPNLTGLVEFTAVSGFYFEDYYWDSSLSGDEVLDQHNGHSDETRGYHYHVTLTQDSEGKQTPSFPFIFGPEYYGELADNSVAACGFLGGGPGGPPPR</sequence>
<gene>
    <name evidence="4" type="ORF">SG35_011015</name>
</gene>
<evidence type="ECO:0000313" key="4">
    <source>
        <dbReference type="EMBL" id="WDE01111.1"/>
    </source>
</evidence>
<proteinExistence type="predicted"/>
<evidence type="ECO:0000256" key="1">
    <source>
        <dbReference type="SAM" id="MobiDB-lite"/>
    </source>
</evidence>
<dbReference type="RefSeq" id="WP_053042842.1">
    <property type="nucleotide sequence ID" value="NZ_CP059735.1"/>
</dbReference>
<dbReference type="SUPFAM" id="SSF49299">
    <property type="entry name" value="PKD domain"/>
    <property type="match status" value="1"/>
</dbReference>
<dbReference type="Pfam" id="PF22352">
    <property type="entry name" value="K319L-like_PKD"/>
    <property type="match status" value="1"/>
</dbReference>
<accession>A0AAF0C5H9</accession>
<evidence type="ECO:0000256" key="2">
    <source>
        <dbReference type="SAM" id="SignalP"/>
    </source>
</evidence>